<dbReference type="GO" id="GO:0016787">
    <property type="term" value="F:hydrolase activity"/>
    <property type="evidence" value="ECO:0007669"/>
    <property type="project" value="UniProtKB-KW"/>
</dbReference>
<sequence>MESALTRKDAVMLHEPMRTHQRALAAGAIISIVGVLGFLIFAVLSPKGHVPDAGNIVVTKSGATYVVAGSPKILVPTPNIASAKLLLMAQAAKGSGGQSFGGSPVEPVLVDDSALENTPKGPLTGIPGAPEMLPTSAEQRVPPVWSVCDTLTLDKSLPSYQAKPEVVTTALMGVEETNPRLSDDNALLVKASTGQTYLIYNNERGDHTTVRAKVDMNNQQVVEALRLRDVVPRLISTPLLNAIPEVDEITAPRIPGAGEKPSYPIGRATVGSVVKVQRAGQPEEYYVVLREGVQLVPRAVADLIRFSNEESKLTEAAPADVTKVVPDNRKLRIDDLPVVVPNSLEIERAPVTCLRWSGKDSKLRTSVSVGGELPMPKDMRPVKLAQFNKQSLENVDQAFMPPGRGAVVRSVTTQMEIASGPIFVVSDRGVKYGVPNPQIAQGLGLGDRYEPAPESILKLLPNGSPLDPALADRIYDTLPVDPNSPRADLPDAPKAGEKEGTGQANSDGGLFGN</sequence>
<reference evidence="12" key="1">
    <citation type="journal article" date="2014" name="Int. J. Syst. Evol. Microbiol.">
        <title>Complete genome sequence of Corynebacterium casei LMG S-19264T (=DSM 44701T), isolated from a smear-ripened cheese.</title>
        <authorList>
            <consortium name="US DOE Joint Genome Institute (JGI-PGF)"/>
            <person name="Walter F."/>
            <person name="Albersmeier A."/>
            <person name="Kalinowski J."/>
            <person name="Ruckert C."/>
        </authorList>
    </citation>
    <scope>NUCLEOTIDE SEQUENCE</scope>
    <source>
        <strain evidence="12">CGMCC 4.5737</strain>
    </source>
</reference>
<name>A0A8J3CC31_9PSEU</name>
<gene>
    <name evidence="12" type="ORF">GCM10012275_23110</name>
</gene>
<keyword evidence="5" id="KW-0547">Nucleotide-binding</keyword>
<feature type="region of interest" description="Disordered" evidence="10">
    <location>
        <begin position="476"/>
        <end position="513"/>
    </location>
</feature>
<evidence type="ECO:0000256" key="5">
    <source>
        <dbReference type="ARBA" id="ARBA00022741"/>
    </source>
</evidence>
<dbReference type="GO" id="GO:0005886">
    <property type="term" value="C:plasma membrane"/>
    <property type="evidence" value="ECO:0007669"/>
    <property type="project" value="UniProtKB-SubCell"/>
</dbReference>
<organism evidence="12 13">
    <name type="scientific">Longimycelium tulufanense</name>
    <dbReference type="NCBI Taxonomy" id="907463"/>
    <lineage>
        <taxon>Bacteria</taxon>
        <taxon>Bacillati</taxon>
        <taxon>Actinomycetota</taxon>
        <taxon>Actinomycetes</taxon>
        <taxon>Pseudonocardiales</taxon>
        <taxon>Pseudonocardiaceae</taxon>
        <taxon>Longimycelium</taxon>
    </lineage>
</organism>
<keyword evidence="9 11" id="KW-0472">Membrane</keyword>
<dbReference type="Proteomes" id="UP000637578">
    <property type="component" value="Unassembled WGS sequence"/>
</dbReference>
<feature type="compositionally biased region" description="Basic and acidic residues" evidence="10">
    <location>
        <begin position="488"/>
        <end position="500"/>
    </location>
</feature>
<evidence type="ECO:0000256" key="7">
    <source>
        <dbReference type="ARBA" id="ARBA00022840"/>
    </source>
</evidence>
<dbReference type="GO" id="GO:0005576">
    <property type="term" value="C:extracellular region"/>
    <property type="evidence" value="ECO:0007669"/>
    <property type="project" value="TreeGrafter"/>
</dbReference>
<accession>A0A8J3CC31</accession>
<evidence type="ECO:0000256" key="10">
    <source>
        <dbReference type="SAM" id="MobiDB-lite"/>
    </source>
</evidence>
<evidence type="ECO:0000256" key="1">
    <source>
        <dbReference type="ARBA" id="ARBA00004162"/>
    </source>
</evidence>
<dbReference type="GO" id="GO:0005524">
    <property type="term" value="F:ATP binding"/>
    <property type="evidence" value="ECO:0007669"/>
    <property type="project" value="UniProtKB-KW"/>
</dbReference>
<dbReference type="InterPro" id="IPR007795">
    <property type="entry name" value="T7SS_EccB"/>
</dbReference>
<proteinExistence type="inferred from homology"/>
<evidence type="ECO:0000313" key="12">
    <source>
        <dbReference type="EMBL" id="GGM51630.1"/>
    </source>
</evidence>
<evidence type="ECO:0000256" key="4">
    <source>
        <dbReference type="ARBA" id="ARBA00022692"/>
    </source>
</evidence>
<dbReference type="Gene3D" id="3.30.2390.20">
    <property type="entry name" value="Type VII secretion system EccB, repeat 1 domain"/>
    <property type="match status" value="1"/>
</dbReference>
<protein>
    <submittedName>
        <fullName evidence="12">Type VII secretion protein EccB</fullName>
    </submittedName>
</protein>
<keyword evidence="4 11" id="KW-0812">Transmembrane</keyword>
<keyword evidence="6" id="KW-0378">Hydrolase</keyword>
<comment type="caution">
    <text evidence="12">The sequence shown here is derived from an EMBL/GenBank/DDBJ whole genome shotgun (WGS) entry which is preliminary data.</text>
</comment>
<dbReference type="Pfam" id="PF05108">
    <property type="entry name" value="T7SS_ESX1_EccB"/>
    <property type="match status" value="1"/>
</dbReference>
<comment type="similarity">
    <text evidence="2">Belongs to the EccB family.</text>
</comment>
<dbReference type="Gene3D" id="2.40.50.910">
    <property type="entry name" value="Type VII secretion system EccB, repeat 3 domain"/>
    <property type="match status" value="1"/>
</dbReference>
<dbReference type="InterPro" id="IPR042485">
    <property type="entry name" value="T7SS_EccB_R3"/>
</dbReference>
<evidence type="ECO:0000256" key="11">
    <source>
        <dbReference type="SAM" id="Phobius"/>
    </source>
</evidence>
<comment type="subcellular location">
    <subcellularLocation>
        <location evidence="1">Cell membrane</location>
        <topology evidence="1">Single-pass membrane protein</topology>
    </subcellularLocation>
</comment>
<evidence type="ECO:0000256" key="6">
    <source>
        <dbReference type="ARBA" id="ARBA00022801"/>
    </source>
</evidence>
<dbReference type="InterPro" id="IPR044857">
    <property type="entry name" value="T7SS_EccB_R1"/>
</dbReference>
<keyword evidence="8 11" id="KW-1133">Transmembrane helix</keyword>
<evidence type="ECO:0000313" key="13">
    <source>
        <dbReference type="Proteomes" id="UP000637578"/>
    </source>
</evidence>
<dbReference type="PANTHER" id="PTHR40765">
    <property type="entry name" value="ESX-2 SECRETION SYSTEM ATPASE ECCB2"/>
    <property type="match status" value="1"/>
</dbReference>
<keyword evidence="13" id="KW-1185">Reference proteome</keyword>
<evidence type="ECO:0000256" key="2">
    <source>
        <dbReference type="ARBA" id="ARBA00008149"/>
    </source>
</evidence>
<dbReference type="EMBL" id="BMMK01000009">
    <property type="protein sequence ID" value="GGM51630.1"/>
    <property type="molecule type" value="Genomic_DNA"/>
</dbReference>
<feature type="transmembrane region" description="Helical" evidence="11">
    <location>
        <begin position="23"/>
        <end position="44"/>
    </location>
</feature>
<evidence type="ECO:0000256" key="9">
    <source>
        <dbReference type="ARBA" id="ARBA00023136"/>
    </source>
</evidence>
<dbReference type="PANTHER" id="PTHR40765:SF2">
    <property type="entry name" value="ESX-2 SECRETION SYSTEM ATPASE ECCB2"/>
    <property type="match status" value="1"/>
</dbReference>
<keyword evidence="7" id="KW-0067">ATP-binding</keyword>
<evidence type="ECO:0000256" key="8">
    <source>
        <dbReference type="ARBA" id="ARBA00022989"/>
    </source>
</evidence>
<dbReference type="AlphaFoldDB" id="A0A8J3CC31"/>
<reference evidence="12" key="2">
    <citation type="submission" date="2020-09" db="EMBL/GenBank/DDBJ databases">
        <authorList>
            <person name="Sun Q."/>
            <person name="Zhou Y."/>
        </authorList>
    </citation>
    <scope>NUCLEOTIDE SEQUENCE</scope>
    <source>
        <strain evidence="12">CGMCC 4.5737</strain>
    </source>
</reference>
<dbReference type="NCBIfam" id="TIGR03919">
    <property type="entry name" value="T7SS_EccB"/>
    <property type="match status" value="1"/>
</dbReference>
<keyword evidence="3" id="KW-1003">Cell membrane</keyword>
<evidence type="ECO:0000256" key="3">
    <source>
        <dbReference type="ARBA" id="ARBA00022475"/>
    </source>
</evidence>